<dbReference type="AlphaFoldDB" id="V4Q2Y6"/>
<protein>
    <submittedName>
        <fullName evidence="1">Uncharacterized protein</fullName>
    </submittedName>
</protein>
<gene>
    <name evidence="2" type="ORF">F753_05645</name>
    <name evidence="1" type="ORF">F753_23335</name>
</gene>
<dbReference type="EMBL" id="AOFQ01000017">
    <property type="protein sequence ID" value="ESR00255.1"/>
    <property type="molecule type" value="Genomic_DNA"/>
</dbReference>
<proteinExistence type="predicted"/>
<dbReference type="Proteomes" id="UP000017822">
    <property type="component" value="Unassembled WGS sequence"/>
</dbReference>
<comment type="caution">
    <text evidence="1">The sequence shown here is derived from an EMBL/GenBank/DDBJ whole genome shotgun (WGS) entry which is preliminary data.</text>
</comment>
<organism evidence="1 3">
    <name type="scientific">Stutzerimonas chloritidismutans AW-1</name>
    <dbReference type="NCBI Taxonomy" id="1263865"/>
    <lineage>
        <taxon>Bacteria</taxon>
        <taxon>Pseudomonadati</taxon>
        <taxon>Pseudomonadota</taxon>
        <taxon>Gammaproteobacteria</taxon>
        <taxon>Pseudomonadales</taxon>
        <taxon>Pseudomonadaceae</taxon>
        <taxon>Stutzerimonas</taxon>
    </lineage>
</organism>
<name>V4Q2Y6_STUCH</name>
<sequence length="34" mass="4206">MLTTRLVEVTPKSIRLRKKYLNENDRKRFERSKV</sequence>
<dbReference type="Gene3D" id="3.30.70.870">
    <property type="entry name" value="Elongation Factor G (Translational Gtpase), domain 3"/>
    <property type="match status" value="1"/>
</dbReference>
<evidence type="ECO:0000313" key="3">
    <source>
        <dbReference type="Proteomes" id="UP000017822"/>
    </source>
</evidence>
<evidence type="ECO:0000313" key="1">
    <source>
        <dbReference type="EMBL" id="ESQ97104.1"/>
    </source>
</evidence>
<evidence type="ECO:0000313" key="2">
    <source>
        <dbReference type="EMBL" id="ESR00255.1"/>
    </source>
</evidence>
<accession>V4Q2Y6</accession>
<dbReference type="EMBL" id="AOFQ01000072">
    <property type="protein sequence ID" value="ESQ97104.1"/>
    <property type="molecule type" value="Genomic_DNA"/>
</dbReference>
<reference evidence="1 3" key="1">
    <citation type="submission" date="2013-07" db="EMBL/GenBank/DDBJ databases">
        <authorList>
            <person name="Schaap P.J."/>
            <person name="Mehboob F."/>
            <person name="Oosterkamp M.J."/>
            <person name="de Vos W.M."/>
            <person name="Stams A.J.M."/>
            <person name="Koehorst J.J."/>
        </authorList>
    </citation>
    <scope>NUCLEOTIDE SEQUENCE [LARGE SCALE GENOMIC DNA]</scope>
    <source>
        <strain evidence="1 3">AW-1</strain>
    </source>
</reference>